<gene>
    <name evidence="1" type="ORF">DSM5745_03932</name>
</gene>
<dbReference type="Proteomes" id="UP000256690">
    <property type="component" value="Unassembled WGS sequence"/>
</dbReference>
<dbReference type="GeneID" id="38114302"/>
<organism evidence="1 2">
    <name type="scientific">Aspergillus mulundensis</name>
    <dbReference type="NCBI Taxonomy" id="1810919"/>
    <lineage>
        <taxon>Eukaryota</taxon>
        <taxon>Fungi</taxon>
        <taxon>Dikarya</taxon>
        <taxon>Ascomycota</taxon>
        <taxon>Pezizomycotina</taxon>
        <taxon>Eurotiomycetes</taxon>
        <taxon>Eurotiomycetidae</taxon>
        <taxon>Eurotiales</taxon>
        <taxon>Aspergillaceae</taxon>
        <taxon>Aspergillus</taxon>
        <taxon>Aspergillus subgen. Nidulantes</taxon>
    </lineage>
</organism>
<dbReference type="RefSeq" id="XP_026604944.1">
    <property type="nucleotide sequence ID" value="XM_026745948.1"/>
</dbReference>
<evidence type="ECO:0008006" key="3">
    <source>
        <dbReference type="Google" id="ProtNLM"/>
    </source>
</evidence>
<keyword evidence="2" id="KW-1185">Reference proteome</keyword>
<protein>
    <recommendedName>
        <fullName evidence="3">F-box domain-containing protein</fullName>
    </recommendedName>
</protein>
<dbReference type="EMBL" id="PVWQ01000004">
    <property type="protein sequence ID" value="RDW83606.1"/>
    <property type="molecule type" value="Genomic_DNA"/>
</dbReference>
<proteinExistence type="predicted"/>
<sequence length="584" mass="65465">MAPSSSTSSSPSPSPASTFLNHDCAILILQNLDNIHDIAACQRVNRAWRDRTRDYIANHGLKKHFPDSHAAFLATVGESGGEPYQRWEEFAESASETALYERWVGGRPVSTTELVCRHYVRAGKFIVWQAEDHSVYWRWAGYQDSKGTPYPDKQINLGKLSVPMKHMAVCTEAETLFLIFARGAARGLAKLAKWMPRSSRRRQGYEQAYEQPEHMQYMVDLQTGDGLWARSDGVYPRDHRTDYNRHFKFGWTTMYEVLANGEEDPAGQSTVEMFDIRTGEPRGTLTIPTGNDTINVENLPELRIVRLGGSEVLMTLHTDVIGYRGGYDSEIRFTRTNGSVMGSIGLNLANDPRKPLTRARIMVPERRHGPLAFAVLAYSFEPDTLGRKILAMHTYTIDEAANFLSELVEEVDLDALYADYSRIELDPFRGFMVGVLDEAGEPDRNRARGRAAHPEVVVMPIVPRSNPRVPRVEYYGLATGTVVGRKPLFSPRPANGRGLLGQQIPSVPDHGCKYEPDGEMVIQGTNLAIDMHPTFKCKPPEDCPGHLCAACGDCRAVRFVEFGFPRQYNRPPVQGDTLHPQDHS</sequence>
<evidence type="ECO:0000313" key="2">
    <source>
        <dbReference type="Proteomes" id="UP000256690"/>
    </source>
</evidence>
<evidence type="ECO:0000313" key="1">
    <source>
        <dbReference type="EMBL" id="RDW83606.1"/>
    </source>
</evidence>
<reference evidence="1 2" key="1">
    <citation type="journal article" date="2018" name="IMA Fungus">
        <title>IMA Genome-F 9: Draft genome sequence of Annulohypoxylon stygium, Aspergillus mulundensis, Berkeleyomyces basicola (syn. Thielaviopsis basicola), Ceratocystis smalleyi, two Cercospora beticola strains, Coleophoma cylindrospora, Fusarium fracticaudum, Phialophora cf. hyalina, and Morchella septimelata.</title>
        <authorList>
            <person name="Wingfield B.D."/>
            <person name="Bills G.F."/>
            <person name="Dong Y."/>
            <person name="Huang W."/>
            <person name="Nel W.J."/>
            <person name="Swalarsk-Parry B.S."/>
            <person name="Vaghefi N."/>
            <person name="Wilken P.M."/>
            <person name="An Z."/>
            <person name="de Beer Z.W."/>
            <person name="De Vos L."/>
            <person name="Chen L."/>
            <person name="Duong T.A."/>
            <person name="Gao Y."/>
            <person name="Hammerbacher A."/>
            <person name="Kikkert J.R."/>
            <person name="Li Y."/>
            <person name="Li H."/>
            <person name="Li K."/>
            <person name="Li Q."/>
            <person name="Liu X."/>
            <person name="Ma X."/>
            <person name="Naidoo K."/>
            <person name="Pethybridge S.J."/>
            <person name="Sun J."/>
            <person name="Steenkamp E.T."/>
            <person name="van der Nest M.A."/>
            <person name="van Wyk S."/>
            <person name="Wingfield M.J."/>
            <person name="Xiong C."/>
            <person name="Yue Q."/>
            <person name="Zhang X."/>
        </authorList>
    </citation>
    <scope>NUCLEOTIDE SEQUENCE [LARGE SCALE GENOMIC DNA]</scope>
    <source>
        <strain evidence="1 2">DSM 5745</strain>
    </source>
</reference>
<name>A0A3D8SBB2_9EURO</name>
<comment type="caution">
    <text evidence="1">The sequence shown here is derived from an EMBL/GenBank/DDBJ whole genome shotgun (WGS) entry which is preliminary data.</text>
</comment>
<accession>A0A3D8SBB2</accession>
<dbReference type="AlphaFoldDB" id="A0A3D8SBB2"/>